<comment type="caution">
    <text evidence="2">The sequence shown here is derived from an EMBL/GenBank/DDBJ whole genome shotgun (WGS) entry which is preliminary data.</text>
</comment>
<accession>A0A815P6E2</accession>
<dbReference type="Proteomes" id="UP000663860">
    <property type="component" value="Unassembled WGS sequence"/>
</dbReference>
<dbReference type="AlphaFoldDB" id="A0A815P6E2"/>
<protein>
    <submittedName>
        <fullName evidence="2">Uncharacterized protein</fullName>
    </submittedName>
</protein>
<feature type="compositionally biased region" description="Polar residues" evidence="1">
    <location>
        <begin position="1"/>
        <end position="21"/>
    </location>
</feature>
<name>A0A815P6E2_9BILA</name>
<dbReference type="Proteomes" id="UP000663868">
    <property type="component" value="Unassembled WGS sequence"/>
</dbReference>
<gene>
    <name evidence="2" type="ORF">IZO911_LOCUS42019</name>
    <name evidence="3" type="ORF">KXQ929_LOCUS34118</name>
</gene>
<evidence type="ECO:0000313" key="3">
    <source>
        <dbReference type="EMBL" id="CAF4093769.1"/>
    </source>
</evidence>
<evidence type="ECO:0000256" key="1">
    <source>
        <dbReference type="SAM" id="MobiDB-lite"/>
    </source>
</evidence>
<sequence>MEYQNTFPIQQRKTDASGMSSKQRKENAQAITDDVDHDPNREYVYVENRKQQKRCLQKIAQELDQKEINAKTAIEESEIFETDDDKKSDNHN</sequence>
<proteinExistence type="predicted"/>
<evidence type="ECO:0000313" key="2">
    <source>
        <dbReference type="EMBL" id="CAF1444903.1"/>
    </source>
</evidence>
<dbReference type="EMBL" id="CAJNOE010001709">
    <property type="protein sequence ID" value="CAF1444903.1"/>
    <property type="molecule type" value="Genomic_DNA"/>
</dbReference>
<feature type="region of interest" description="Disordered" evidence="1">
    <location>
        <begin position="1"/>
        <end position="39"/>
    </location>
</feature>
<evidence type="ECO:0000313" key="4">
    <source>
        <dbReference type="Proteomes" id="UP000663860"/>
    </source>
</evidence>
<dbReference type="EMBL" id="CAJOBB010004556">
    <property type="protein sequence ID" value="CAF4093769.1"/>
    <property type="molecule type" value="Genomic_DNA"/>
</dbReference>
<reference evidence="2" key="1">
    <citation type="submission" date="2021-02" db="EMBL/GenBank/DDBJ databases">
        <authorList>
            <person name="Nowell W R."/>
        </authorList>
    </citation>
    <scope>NUCLEOTIDE SEQUENCE</scope>
</reference>
<organism evidence="2 4">
    <name type="scientific">Adineta steineri</name>
    <dbReference type="NCBI Taxonomy" id="433720"/>
    <lineage>
        <taxon>Eukaryota</taxon>
        <taxon>Metazoa</taxon>
        <taxon>Spiralia</taxon>
        <taxon>Gnathifera</taxon>
        <taxon>Rotifera</taxon>
        <taxon>Eurotatoria</taxon>
        <taxon>Bdelloidea</taxon>
        <taxon>Adinetida</taxon>
        <taxon>Adinetidae</taxon>
        <taxon>Adineta</taxon>
    </lineage>
</organism>
<feature type="region of interest" description="Disordered" evidence="1">
    <location>
        <begin position="70"/>
        <end position="92"/>
    </location>
</feature>